<evidence type="ECO:0000256" key="9">
    <source>
        <dbReference type="ARBA" id="ARBA00023136"/>
    </source>
</evidence>
<evidence type="ECO:0000256" key="3">
    <source>
        <dbReference type="ARBA" id="ARBA00004922"/>
    </source>
</evidence>
<comment type="function">
    <text evidence="1 10">Subunit of the oligosaccharyl transferase (OST) complex that catalyzes the initial transfer of a defined glycan (Glc(3)Man(9)GlcNAc(2) in eukaryotes) from the lipid carrier dolichol-pyrophosphate to an asparagine residue within an Asn-X-Ser/Thr consensus motif in nascent polypeptide chains, the first step in protein N-glycosylation. N-glycosylation occurs cotranslationally and the complex associates with the Sec61 complex at the channel-forming translocon complex that mediates protein translocation across the endoplasmic reticulum (ER). All subunits are required for a maximal enzyme activity.</text>
</comment>
<evidence type="ECO:0000256" key="4">
    <source>
        <dbReference type="ARBA" id="ARBA00008905"/>
    </source>
</evidence>
<protein>
    <recommendedName>
        <fullName evidence="10">Dolichyl-diphosphooligosaccharide--protein glycosyltransferase subunit 1</fullName>
    </recommendedName>
</protein>
<dbReference type="PANTHER" id="PTHR21049">
    <property type="entry name" value="RIBOPHORIN I"/>
    <property type="match status" value="1"/>
</dbReference>
<dbReference type="PANTHER" id="PTHR21049:SF2">
    <property type="entry name" value="DOLICHYL-DIPHOSPHOOLIGOSACCHARIDE--PROTEIN GLYCOSYLTRANSFERASE SUBUNIT 1B"/>
    <property type="match status" value="1"/>
</dbReference>
<accession>A0A0E0KXC8</accession>
<keyword evidence="7 10" id="KW-0256">Endoplasmic reticulum</keyword>
<dbReference type="EnsemblPlants" id="OPUNC04G28540.1">
    <property type="protein sequence ID" value="OPUNC04G28540.1"/>
    <property type="gene ID" value="OPUNC04G28540"/>
</dbReference>
<dbReference type="GO" id="GO:0008250">
    <property type="term" value="C:oligosaccharyltransferase complex"/>
    <property type="evidence" value="ECO:0007669"/>
    <property type="project" value="UniProtKB-UniRule"/>
</dbReference>
<feature type="transmembrane region" description="Helical" evidence="10">
    <location>
        <begin position="738"/>
        <end position="757"/>
    </location>
</feature>
<evidence type="ECO:0000256" key="6">
    <source>
        <dbReference type="ARBA" id="ARBA00022729"/>
    </source>
</evidence>
<evidence type="ECO:0000256" key="1">
    <source>
        <dbReference type="ARBA" id="ARBA00002791"/>
    </source>
</evidence>
<keyword evidence="6" id="KW-0732">Signal</keyword>
<comment type="pathway">
    <text evidence="3 10">Protein modification; protein glycosylation.</text>
</comment>
<comment type="subunit">
    <text evidence="10">Component of the oligosaccharyltransferase (OST) complex.</text>
</comment>
<evidence type="ECO:0000256" key="8">
    <source>
        <dbReference type="ARBA" id="ARBA00022989"/>
    </source>
</evidence>
<evidence type="ECO:0000256" key="5">
    <source>
        <dbReference type="ARBA" id="ARBA00022692"/>
    </source>
</evidence>
<evidence type="ECO:0000313" key="12">
    <source>
        <dbReference type="Proteomes" id="UP000026962"/>
    </source>
</evidence>
<name>A0A0E0KXC8_ORYPU</name>
<dbReference type="STRING" id="4537.A0A0E0KXC8"/>
<dbReference type="AlphaFoldDB" id="A0A0E0KXC8"/>
<evidence type="ECO:0000256" key="2">
    <source>
        <dbReference type="ARBA" id="ARBA00004115"/>
    </source>
</evidence>
<keyword evidence="8 10" id="KW-1133">Transmembrane helix</keyword>
<evidence type="ECO:0000313" key="11">
    <source>
        <dbReference type="EnsemblPlants" id="OPUNC04G28540.1"/>
    </source>
</evidence>
<comment type="similarity">
    <text evidence="4 10">Belongs to the OST1 family.</text>
</comment>
<evidence type="ECO:0000256" key="10">
    <source>
        <dbReference type="RuleBase" id="RU361143"/>
    </source>
</evidence>
<comment type="subcellular location">
    <subcellularLocation>
        <location evidence="2 10">Endoplasmic reticulum membrane</location>
        <topology evidence="2 10">Single-pass type I membrane protein</topology>
    </subcellularLocation>
</comment>
<dbReference type="Gramene" id="OPUNC04G28540.1">
    <property type="protein sequence ID" value="OPUNC04G28540.1"/>
    <property type="gene ID" value="OPUNC04G28540"/>
</dbReference>
<reference evidence="11" key="1">
    <citation type="submission" date="2015-04" db="UniProtKB">
        <authorList>
            <consortium name="EnsemblPlants"/>
        </authorList>
    </citation>
    <scope>IDENTIFICATION</scope>
</reference>
<dbReference type="HOGENOM" id="CLU_365789_0_0_1"/>
<dbReference type="InterPro" id="IPR007676">
    <property type="entry name" value="Ribophorin_I"/>
</dbReference>
<keyword evidence="5 10" id="KW-0812">Transmembrane</keyword>
<reference evidence="11" key="2">
    <citation type="submission" date="2018-05" db="EMBL/GenBank/DDBJ databases">
        <title>OpunRS2 (Oryza punctata Reference Sequence Version 2).</title>
        <authorList>
            <person name="Zhang J."/>
            <person name="Kudrna D."/>
            <person name="Lee S."/>
            <person name="Talag J."/>
            <person name="Welchert J."/>
            <person name="Wing R.A."/>
        </authorList>
    </citation>
    <scope>NUCLEOTIDE SEQUENCE [LARGE SCALE GENOMIC DNA]</scope>
</reference>
<dbReference type="UniPathway" id="UPA00378"/>
<sequence>MAARAEGKRKKKMYVPLSVKPSDLAAAPNGARLYSILLSTPLKPAEETMLEPFPAEITQSDPQLVYYRDSAVLLSPYHVWNRLPTSKCQAIGWSPSQEWTPPVGLYKLKHGGAQHKGVFSRLEYQSRPSISGVSSFKNLLARLPPRVHSVYYRDEIGNISSSHLRSDSQKSELEIEPRYPLFGGWHCTFTIGYGLLLQDFLFESDDGWRYMNLTFGCPLFDTVVDDLTIKVVLPEGSTSPQAVAREAAVGECERRGGEAKGRGETREVEIWAPVVSRAKPVAGGKATTTTMAPSLSTAVSSLLLLLLLLAAAISVSSSPPMPEDSIRVISAEKRIDLTSPIVKVFLTLKVENDATASEASQVLLSFTPTEVEHLAIVKATRAEGKRKKKMYVPLSVKASDLTAAPNGARLYSILLSNPLKPAEVTTLEVFYALTHSLEPFPAEITQSDPQLVYYRDSAVLLSLYHVLEQATYIKMPNNRVESFTRVDPTSRAGNEVKYGTYNNQLPNSYVPILVHYENNHPFAVVEELVRKVEISHWGNVQITEQYKLKHGGAQHKGVFSRLEYQSRPSISGVSSFKNLLARFPPRVHSVYYRDEIGNISSSHLRSDSHKSELEIEPRYPLFGGWHCTFTIGYGLPLQDFLFESDDGRRYMNLTFGCPLLNTVVDDLTIKVVLPEGSTSPQAVVPFLTEQYLETSYSYLDVVGRTTVVLKKKNVVGEHNVPFQVYYEFNPIFMLAEPLMLISAVFLFFVACIAYLHIDLSIGK</sequence>
<organism evidence="11">
    <name type="scientific">Oryza punctata</name>
    <name type="common">Red rice</name>
    <dbReference type="NCBI Taxonomy" id="4537"/>
    <lineage>
        <taxon>Eukaryota</taxon>
        <taxon>Viridiplantae</taxon>
        <taxon>Streptophyta</taxon>
        <taxon>Embryophyta</taxon>
        <taxon>Tracheophyta</taxon>
        <taxon>Spermatophyta</taxon>
        <taxon>Magnoliopsida</taxon>
        <taxon>Liliopsida</taxon>
        <taxon>Poales</taxon>
        <taxon>Poaceae</taxon>
        <taxon>BOP clade</taxon>
        <taxon>Oryzoideae</taxon>
        <taxon>Oryzeae</taxon>
        <taxon>Oryzinae</taxon>
        <taxon>Oryza</taxon>
    </lineage>
</organism>
<dbReference type="Pfam" id="PF04597">
    <property type="entry name" value="Ribophorin_I"/>
    <property type="match status" value="3"/>
</dbReference>
<proteinExistence type="inferred from homology"/>
<dbReference type="eggNOG" id="KOG2291">
    <property type="taxonomic scope" value="Eukaryota"/>
</dbReference>
<dbReference type="GO" id="GO:0018279">
    <property type="term" value="P:protein N-linked glycosylation via asparagine"/>
    <property type="evidence" value="ECO:0007669"/>
    <property type="project" value="TreeGrafter"/>
</dbReference>
<keyword evidence="9 10" id="KW-0472">Membrane</keyword>
<evidence type="ECO:0000256" key="7">
    <source>
        <dbReference type="ARBA" id="ARBA00022824"/>
    </source>
</evidence>
<dbReference type="OMA" id="CVAYIHI"/>
<keyword evidence="12" id="KW-1185">Reference proteome</keyword>
<dbReference type="Proteomes" id="UP000026962">
    <property type="component" value="Chromosome 4"/>
</dbReference>